<feature type="transmembrane region" description="Helical" evidence="1">
    <location>
        <begin position="6"/>
        <end position="27"/>
    </location>
</feature>
<sequence length="147" mass="16852">MIYPLFILEGVFFIIQAVKFTGNFTMGLKKALKAPEQQYIKNSSMLVTALFIIAGVLYYPTDGYGSVIALVLAIIVMFGQKMLISQTRKYFAEMYAAKQQYEQSKNKDYLEFIRLRGTQILNDNKVLSEQAKHEIDTLLNFVKQNSQ</sequence>
<keyword evidence="1" id="KW-0812">Transmembrane</keyword>
<dbReference type="HOGENOM" id="CLU_157816_0_0_6"/>
<feature type="transmembrane region" description="Helical" evidence="1">
    <location>
        <begin position="39"/>
        <end position="58"/>
    </location>
</feature>
<evidence type="ECO:0000313" key="3">
    <source>
        <dbReference type="Proteomes" id="UP000005467"/>
    </source>
</evidence>
<dbReference type="Proteomes" id="UP000005467">
    <property type="component" value="Unassembled WGS sequence"/>
</dbReference>
<dbReference type="EMBL" id="AEVG01000005">
    <property type="protein sequence ID" value="EFX92894.1"/>
    <property type="molecule type" value="Genomic_DNA"/>
</dbReference>
<reference evidence="2 3" key="1">
    <citation type="submission" date="2011-01" db="EMBL/GenBank/DDBJ databases">
        <authorList>
            <person name="Muzny D."/>
            <person name="Qin X."/>
            <person name="Deng J."/>
            <person name="Jiang H."/>
            <person name="Liu Y."/>
            <person name="Qu J."/>
            <person name="Song X.-Z."/>
            <person name="Zhang L."/>
            <person name="Thornton R."/>
            <person name="Coyle M."/>
            <person name="Francisco L."/>
            <person name="Jackson L."/>
            <person name="Javaid M."/>
            <person name="Korchina V."/>
            <person name="Kovar C."/>
            <person name="Mata R."/>
            <person name="Mathew T."/>
            <person name="Ngo R."/>
            <person name="Nguyen L."/>
            <person name="Nguyen N."/>
            <person name="Okwuonu G."/>
            <person name="Ongeri F."/>
            <person name="Pham C."/>
            <person name="Simmons D."/>
            <person name="Wilczek-Boney K."/>
            <person name="Hale W."/>
            <person name="Jakkamsetti A."/>
            <person name="Pham P."/>
            <person name="Ruth R."/>
            <person name="San Lucas F."/>
            <person name="Warren J."/>
            <person name="Zhang J."/>
            <person name="Zhao Z."/>
            <person name="Zhou C."/>
            <person name="Zhu D."/>
            <person name="Lee S."/>
            <person name="Bess C."/>
            <person name="Blankenburg K."/>
            <person name="Forbes L."/>
            <person name="Fu Q."/>
            <person name="Gubbala S."/>
            <person name="Hirani K."/>
            <person name="Jayaseelan J.C."/>
            <person name="Lara F."/>
            <person name="Munidasa M."/>
            <person name="Palculict T."/>
            <person name="Patil S."/>
            <person name="Pu L.-L."/>
            <person name="Saada N."/>
            <person name="Tang L."/>
            <person name="Weissenberger G."/>
            <person name="Zhu Y."/>
            <person name="Hemphill L."/>
            <person name="Shang Y."/>
            <person name="Youmans B."/>
            <person name="Ayvaz T."/>
            <person name="Ross M."/>
            <person name="Santibanez J."/>
            <person name="Aqrawi P."/>
            <person name="Gross S."/>
            <person name="Joshi V."/>
            <person name="Fowler G."/>
            <person name="Nazareth L."/>
            <person name="Reid J."/>
            <person name="Worley K."/>
            <person name="Petrosino J."/>
            <person name="Highlander S."/>
            <person name="Gibbs R."/>
        </authorList>
    </citation>
    <scope>NUCLEOTIDE SEQUENCE [LARGE SCALE GENOMIC DNA]</scope>
    <source>
        <strain evidence="2 3">ATCC 25976</strain>
    </source>
</reference>
<keyword evidence="3" id="KW-1185">Reference proteome</keyword>
<evidence type="ECO:0000256" key="1">
    <source>
        <dbReference type="SAM" id="Phobius"/>
    </source>
</evidence>
<name>E8KDZ0_9PAST</name>
<feature type="transmembrane region" description="Helical" evidence="1">
    <location>
        <begin position="64"/>
        <end position="84"/>
    </location>
</feature>
<dbReference type="AlphaFoldDB" id="E8KDZ0"/>
<keyword evidence="1" id="KW-1133">Transmembrane helix</keyword>
<comment type="caution">
    <text evidence="2">The sequence shown here is derived from an EMBL/GenBank/DDBJ whole genome shotgun (WGS) entry which is preliminary data.</text>
</comment>
<protein>
    <submittedName>
        <fullName evidence="2">Uncharacterized protein</fullName>
    </submittedName>
</protein>
<gene>
    <name evidence="2" type="ORF">HMPREF0027_0057</name>
</gene>
<proteinExistence type="predicted"/>
<accession>E8KDZ0</accession>
<organism evidence="2 3">
    <name type="scientific">Actinobacillus ureae ATCC 25976</name>
    <dbReference type="NCBI Taxonomy" id="887324"/>
    <lineage>
        <taxon>Bacteria</taxon>
        <taxon>Pseudomonadati</taxon>
        <taxon>Pseudomonadota</taxon>
        <taxon>Gammaproteobacteria</taxon>
        <taxon>Pasteurellales</taxon>
        <taxon>Pasteurellaceae</taxon>
        <taxon>Actinobacillus</taxon>
    </lineage>
</organism>
<keyword evidence="1" id="KW-0472">Membrane</keyword>
<evidence type="ECO:0000313" key="2">
    <source>
        <dbReference type="EMBL" id="EFX92894.1"/>
    </source>
</evidence>